<evidence type="ECO:0000313" key="1">
    <source>
        <dbReference type="EMBL" id="RAL42126.1"/>
    </source>
</evidence>
<keyword evidence="2" id="KW-1185">Reference proteome</keyword>
<gene>
    <name evidence="1" type="ORF">DM860_011909</name>
</gene>
<dbReference type="AlphaFoldDB" id="A0A328D9G3"/>
<accession>A0A328D9G3</accession>
<comment type="caution">
    <text evidence="1">The sequence shown here is derived from an EMBL/GenBank/DDBJ whole genome shotgun (WGS) entry which is preliminary data.</text>
</comment>
<organism evidence="1 2">
    <name type="scientific">Cuscuta australis</name>
    <dbReference type="NCBI Taxonomy" id="267555"/>
    <lineage>
        <taxon>Eukaryota</taxon>
        <taxon>Viridiplantae</taxon>
        <taxon>Streptophyta</taxon>
        <taxon>Embryophyta</taxon>
        <taxon>Tracheophyta</taxon>
        <taxon>Spermatophyta</taxon>
        <taxon>Magnoliopsida</taxon>
        <taxon>eudicotyledons</taxon>
        <taxon>Gunneridae</taxon>
        <taxon>Pentapetalae</taxon>
        <taxon>asterids</taxon>
        <taxon>lamiids</taxon>
        <taxon>Solanales</taxon>
        <taxon>Convolvulaceae</taxon>
        <taxon>Cuscuteae</taxon>
        <taxon>Cuscuta</taxon>
        <taxon>Cuscuta subgen. Grammica</taxon>
        <taxon>Cuscuta sect. Cleistogrammica</taxon>
    </lineage>
</organism>
<reference evidence="1 2" key="1">
    <citation type="submission" date="2018-06" db="EMBL/GenBank/DDBJ databases">
        <title>The Genome of Cuscuta australis (Dodder) Provides Insight into the Evolution of Plant Parasitism.</title>
        <authorList>
            <person name="Liu H."/>
        </authorList>
    </citation>
    <scope>NUCLEOTIDE SEQUENCE [LARGE SCALE GENOMIC DNA]</scope>
    <source>
        <strain evidence="2">cv. Yunnan</strain>
        <tissue evidence="1">Vines</tissue>
    </source>
</reference>
<dbReference type="EMBL" id="NQVE01000175">
    <property type="protein sequence ID" value="RAL42126.1"/>
    <property type="molecule type" value="Genomic_DNA"/>
</dbReference>
<protein>
    <submittedName>
        <fullName evidence="1">Uncharacterized protein</fullName>
    </submittedName>
</protein>
<dbReference type="PANTHER" id="PTHR36776">
    <property type="entry name" value="EXPRESSED PROTEIN"/>
    <property type="match status" value="1"/>
</dbReference>
<proteinExistence type="predicted"/>
<evidence type="ECO:0000313" key="2">
    <source>
        <dbReference type="Proteomes" id="UP000249390"/>
    </source>
</evidence>
<dbReference type="PANTHER" id="PTHR36776:SF1">
    <property type="entry name" value="EXPRESSED PROTEIN"/>
    <property type="match status" value="1"/>
</dbReference>
<dbReference type="Proteomes" id="UP000249390">
    <property type="component" value="Unassembled WGS sequence"/>
</dbReference>
<sequence>MASLFSSSPILNAVAYIPSNSTVRRARGFSFAPAFHFPVEFNRRSLRRSFSLLRAKSSGDEEPEEFVEELRVPIHWTEPSKALEVSEWLRVTLNKWLDDEYCPEDANLEISKVASASFCKSLMEKQMEIGEILLKMAKDLESISYKESFHGAFSSANAAVDLIIRRIEQEM</sequence>
<name>A0A328D9G3_9ASTE</name>